<gene>
    <name evidence="1" type="ORF">MELLADRAFT_52802</name>
</gene>
<reference evidence="2" key="1">
    <citation type="journal article" date="2011" name="Proc. Natl. Acad. Sci. U.S.A.">
        <title>Obligate biotrophy features unraveled by the genomic analysis of rust fungi.</title>
        <authorList>
            <person name="Duplessis S."/>
            <person name="Cuomo C.A."/>
            <person name="Lin Y.-C."/>
            <person name="Aerts A."/>
            <person name="Tisserant E."/>
            <person name="Veneault-Fourrey C."/>
            <person name="Joly D.L."/>
            <person name="Hacquard S."/>
            <person name="Amselem J."/>
            <person name="Cantarel B.L."/>
            <person name="Chiu R."/>
            <person name="Coutinho P.M."/>
            <person name="Feau N."/>
            <person name="Field M."/>
            <person name="Frey P."/>
            <person name="Gelhaye E."/>
            <person name="Goldberg J."/>
            <person name="Grabherr M.G."/>
            <person name="Kodira C.D."/>
            <person name="Kohler A."/>
            <person name="Kuees U."/>
            <person name="Lindquist E.A."/>
            <person name="Lucas S.M."/>
            <person name="Mago R."/>
            <person name="Mauceli E."/>
            <person name="Morin E."/>
            <person name="Murat C."/>
            <person name="Pangilinan J.L."/>
            <person name="Park R."/>
            <person name="Pearson M."/>
            <person name="Quesneville H."/>
            <person name="Rouhier N."/>
            <person name="Sakthikumar S."/>
            <person name="Salamov A.A."/>
            <person name="Schmutz J."/>
            <person name="Selles B."/>
            <person name="Shapiro H."/>
            <person name="Tanguay P."/>
            <person name="Tuskan G.A."/>
            <person name="Henrissat B."/>
            <person name="Van de Peer Y."/>
            <person name="Rouze P."/>
            <person name="Ellis J.G."/>
            <person name="Dodds P.N."/>
            <person name="Schein J.E."/>
            <person name="Zhong S."/>
            <person name="Hamelin R.C."/>
            <person name="Grigoriev I.V."/>
            <person name="Szabo L.J."/>
            <person name="Martin F."/>
        </authorList>
    </citation>
    <scope>NUCLEOTIDE SEQUENCE [LARGE SCALE GENOMIC DNA]</scope>
    <source>
        <strain evidence="2">98AG31 / pathotype 3-4-7</strain>
    </source>
</reference>
<evidence type="ECO:0000313" key="1">
    <source>
        <dbReference type="EMBL" id="EGG05483.1"/>
    </source>
</evidence>
<dbReference type="InParanoid" id="F4RQ15"/>
<dbReference type="HOGENOM" id="CLU_3106897_0_0_1"/>
<accession>F4RQ15</accession>
<keyword evidence="2" id="KW-1185">Reference proteome</keyword>
<dbReference type="RefSeq" id="XP_007411405.1">
    <property type="nucleotide sequence ID" value="XM_007411343.1"/>
</dbReference>
<dbReference type="AlphaFoldDB" id="F4RQ15"/>
<sequence>MFAMILKKNDKYTELRNENVFRQYFVSEGVEETCWNTLIHSMCFRYKCNYR</sequence>
<dbReference type="Proteomes" id="UP000001072">
    <property type="component" value="Unassembled WGS sequence"/>
</dbReference>
<organism evidence="2">
    <name type="scientific">Melampsora larici-populina (strain 98AG31 / pathotype 3-4-7)</name>
    <name type="common">Poplar leaf rust fungus</name>
    <dbReference type="NCBI Taxonomy" id="747676"/>
    <lineage>
        <taxon>Eukaryota</taxon>
        <taxon>Fungi</taxon>
        <taxon>Dikarya</taxon>
        <taxon>Basidiomycota</taxon>
        <taxon>Pucciniomycotina</taxon>
        <taxon>Pucciniomycetes</taxon>
        <taxon>Pucciniales</taxon>
        <taxon>Melampsoraceae</taxon>
        <taxon>Melampsora</taxon>
    </lineage>
</organism>
<dbReference type="KEGG" id="mlr:MELLADRAFT_52802"/>
<name>F4RQ15_MELLP</name>
<dbReference type="VEuPathDB" id="FungiDB:MELLADRAFT_52802"/>
<protein>
    <submittedName>
        <fullName evidence="1">Uncharacterized protein</fullName>
    </submittedName>
</protein>
<dbReference type="EMBL" id="GL883113">
    <property type="protein sequence ID" value="EGG05483.1"/>
    <property type="molecule type" value="Genomic_DNA"/>
</dbReference>
<dbReference type="GeneID" id="18928838"/>
<proteinExistence type="predicted"/>
<evidence type="ECO:0000313" key="2">
    <source>
        <dbReference type="Proteomes" id="UP000001072"/>
    </source>
</evidence>